<dbReference type="AlphaFoldDB" id="A0A6A5Y2C1"/>
<dbReference type="GeneID" id="54284501"/>
<sequence length="87" mass="9265">MGKLQSVVVSNSGPDKDYRSSSATATEIWTEGEENLTLKGFASSVIGGSESSREHSTPSRYCTWGKGRSGLGRPRSFLPTCTQCASC</sequence>
<keyword evidence="3" id="KW-1185">Reference proteome</keyword>
<feature type="region of interest" description="Disordered" evidence="1">
    <location>
        <begin position="1"/>
        <end position="22"/>
    </location>
</feature>
<dbReference type="RefSeq" id="XP_033387712.1">
    <property type="nucleotide sequence ID" value="XM_033527104.1"/>
</dbReference>
<gene>
    <name evidence="2" type="ORF">BU24DRAFT_418988</name>
</gene>
<dbReference type="Proteomes" id="UP000799778">
    <property type="component" value="Unassembled WGS sequence"/>
</dbReference>
<dbReference type="EMBL" id="ML978067">
    <property type="protein sequence ID" value="KAF2019373.1"/>
    <property type="molecule type" value="Genomic_DNA"/>
</dbReference>
<accession>A0A6A5Y2C1</accession>
<protein>
    <submittedName>
        <fullName evidence="2">Uncharacterized protein</fullName>
    </submittedName>
</protein>
<reference evidence="2" key="1">
    <citation type="journal article" date="2020" name="Stud. Mycol.">
        <title>101 Dothideomycetes genomes: a test case for predicting lifestyles and emergence of pathogens.</title>
        <authorList>
            <person name="Haridas S."/>
            <person name="Albert R."/>
            <person name="Binder M."/>
            <person name="Bloem J."/>
            <person name="Labutti K."/>
            <person name="Salamov A."/>
            <person name="Andreopoulos B."/>
            <person name="Baker S."/>
            <person name="Barry K."/>
            <person name="Bills G."/>
            <person name="Bluhm B."/>
            <person name="Cannon C."/>
            <person name="Castanera R."/>
            <person name="Culley D."/>
            <person name="Daum C."/>
            <person name="Ezra D."/>
            <person name="Gonzalez J."/>
            <person name="Henrissat B."/>
            <person name="Kuo A."/>
            <person name="Liang C."/>
            <person name="Lipzen A."/>
            <person name="Lutzoni F."/>
            <person name="Magnuson J."/>
            <person name="Mondo S."/>
            <person name="Nolan M."/>
            <person name="Ohm R."/>
            <person name="Pangilinan J."/>
            <person name="Park H.-J."/>
            <person name="Ramirez L."/>
            <person name="Alfaro M."/>
            <person name="Sun H."/>
            <person name="Tritt A."/>
            <person name="Yoshinaga Y."/>
            <person name="Zwiers L.-H."/>
            <person name="Turgeon B."/>
            <person name="Goodwin S."/>
            <person name="Spatafora J."/>
            <person name="Crous P."/>
            <person name="Grigoriev I."/>
        </authorList>
    </citation>
    <scope>NUCLEOTIDE SEQUENCE</scope>
    <source>
        <strain evidence="2">CBS 175.79</strain>
    </source>
</reference>
<name>A0A6A5Y2C1_9PLEO</name>
<proteinExistence type="predicted"/>
<evidence type="ECO:0000313" key="2">
    <source>
        <dbReference type="EMBL" id="KAF2019373.1"/>
    </source>
</evidence>
<evidence type="ECO:0000313" key="3">
    <source>
        <dbReference type="Proteomes" id="UP000799778"/>
    </source>
</evidence>
<evidence type="ECO:0000256" key="1">
    <source>
        <dbReference type="SAM" id="MobiDB-lite"/>
    </source>
</evidence>
<organism evidence="2 3">
    <name type="scientific">Aaosphaeria arxii CBS 175.79</name>
    <dbReference type="NCBI Taxonomy" id="1450172"/>
    <lineage>
        <taxon>Eukaryota</taxon>
        <taxon>Fungi</taxon>
        <taxon>Dikarya</taxon>
        <taxon>Ascomycota</taxon>
        <taxon>Pezizomycotina</taxon>
        <taxon>Dothideomycetes</taxon>
        <taxon>Pleosporomycetidae</taxon>
        <taxon>Pleosporales</taxon>
        <taxon>Pleosporales incertae sedis</taxon>
        <taxon>Aaosphaeria</taxon>
    </lineage>
</organism>